<reference evidence="1 2" key="1">
    <citation type="journal article" date="2021" name="Hortic Res">
        <title>High-quality reference genome and annotation aids understanding of berry development for evergreen blueberry (Vaccinium darrowii).</title>
        <authorList>
            <person name="Yu J."/>
            <person name="Hulse-Kemp A.M."/>
            <person name="Babiker E."/>
            <person name="Staton M."/>
        </authorList>
    </citation>
    <scope>NUCLEOTIDE SEQUENCE [LARGE SCALE GENOMIC DNA]</scope>
    <source>
        <strain evidence="2">cv. NJ 8807/NJ 8810</strain>
        <tissue evidence="1">Young leaf</tissue>
    </source>
</reference>
<dbReference type="Proteomes" id="UP000828048">
    <property type="component" value="Chromosome 1"/>
</dbReference>
<proteinExistence type="predicted"/>
<name>A0ACB7XQI9_9ERIC</name>
<evidence type="ECO:0000313" key="1">
    <source>
        <dbReference type="EMBL" id="KAH7843216.1"/>
    </source>
</evidence>
<comment type="caution">
    <text evidence="1">The sequence shown here is derived from an EMBL/GenBank/DDBJ whole genome shotgun (WGS) entry which is preliminary data.</text>
</comment>
<sequence length="265" mass="27424">MVLCYLVAAMAFLVTGKHRLLALSLIAVFLFNGKFGKAVFEVIPSNGAQSGSQSGAQNGQFGGQTGGSGQFGGQTGGSGQTGQFGGQTGGSAQNGGQFGGQTGGSAQNGGQFGGQTGGSAQTGGQFGGQAGGSVEDPTAIVTKALLCFHDNYVYSSCEESYRLTESGELHVPPEYTEQYCNGPCITETHLVLNCVGDIMTHFEFYNKATIQEVSETIKEGCGYGSQRGNFNVAEHIQEGSSNREKITTPVVVGVVLMILVQGLLF</sequence>
<dbReference type="EMBL" id="CM037151">
    <property type="protein sequence ID" value="KAH7843216.1"/>
    <property type="molecule type" value="Genomic_DNA"/>
</dbReference>
<evidence type="ECO:0000313" key="2">
    <source>
        <dbReference type="Proteomes" id="UP000828048"/>
    </source>
</evidence>
<protein>
    <submittedName>
        <fullName evidence="1">Uncharacterized protein</fullName>
    </submittedName>
</protein>
<gene>
    <name evidence="1" type="ORF">Vadar_013981</name>
</gene>
<accession>A0ACB7XQI9</accession>
<organism evidence="1 2">
    <name type="scientific">Vaccinium darrowii</name>
    <dbReference type="NCBI Taxonomy" id="229202"/>
    <lineage>
        <taxon>Eukaryota</taxon>
        <taxon>Viridiplantae</taxon>
        <taxon>Streptophyta</taxon>
        <taxon>Embryophyta</taxon>
        <taxon>Tracheophyta</taxon>
        <taxon>Spermatophyta</taxon>
        <taxon>Magnoliopsida</taxon>
        <taxon>eudicotyledons</taxon>
        <taxon>Gunneridae</taxon>
        <taxon>Pentapetalae</taxon>
        <taxon>asterids</taxon>
        <taxon>Ericales</taxon>
        <taxon>Ericaceae</taxon>
        <taxon>Vaccinioideae</taxon>
        <taxon>Vaccinieae</taxon>
        <taxon>Vaccinium</taxon>
    </lineage>
</organism>
<keyword evidence="2" id="KW-1185">Reference proteome</keyword>